<feature type="compositionally biased region" description="Basic and acidic residues" evidence="1">
    <location>
        <begin position="30"/>
        <end position="49"/>
    </location>
</feature>
<feature type="region of interest" description="Disordered" evidence="1">
    <location>
        <begin position="1"/>
        <end position="58"/>
    </location>
</feature>
<evidence type="ECO:0000256" key="1">
    <source>
        <dbReference type="SAM" id="MobiDB-lite"/>
    </source>
</evidence>
<gene>
    <name evidence="2" type="ORF">L1049_000141</name>
</gene>
<feature type="region of interest" description="Disordered" evidence="1">
    <location>
        <begin position="96"/>
        <end position="136"/>
    </location>
</feature>
<dbReference type="PANTHER" id="PTHR13161:SF15">
    <property type="entry name" value="SPLICING FACTOR, SUPPRESSOR OF WHITE-APRICOT HOMOLOG"/>
    <property type="match status" value="1"/>
</dbReference>
<evidence type="ECO:0000313" key="3">
    <source>
        <dbReference type="Proteomes" id="UP001415857"/>
    </source>
</evidence>
<organism evidence="2 3">
    <name type="scientific">Liquidambar formosana</name>
    <name type="common">Formosan gum</name>
    <dbReference type="NCBI Taxonomy" id="63359"/>
    <lineage>
        <taxon>Eukaryota</taxon>
        <taxon>Viridiplantae</taxon>
        <taxon>Streptophyta</taxon>
        <taxon>Embryophyta</taxon>
        <taxon>Tracheophyta</taxon>
        <taxon>Spermatophyta</taxon>
        <taxon>Magnoliopsida</taxon>
        <taxon>eudicotyledons</taxon>
        <taxon>Gunneridae</taxon>
        <taxon>Pentapetalae</taxon>
        <taxon>Saxifragales</taxon>
        <taxon>Altingiaceae</taxon>
        <taxon>Liquidambar</taxon>
    </lineage>
</organism>
<dbReference type="PANTHER" id="PTHR13161">
    <property type="entry name" value="SPLICING FACTOR SUPPRESSOR OF WHITE APRICOT"/>
    <property type="match status" value="1"/>
</dbReference>
<feature type="compositionally biased region" description="Basic and acidic residues" evidence="1">
    <location>
        <begin position="261"/>
        <end position="271"/>
    </location>
</feature>
<name>A0AAP0R2E7_LIQFO</name>
<dbReference type="InterPro" id="IPR040397">
    <property type="entry name" value="SWAP"/>
</dbReference>
<feature type="compositionally biased region" description="Acidic residues" evidence="1">
    <location>
        <begin position="272"/>
        <end position="288"/>
    </location>
</feature>
<evidence type="ECO:0000313" key="2">
    <source>
        <dbReference type="EMBL" id="KAK9268392.1"/>
    </source>
</evidence>
<feature type="compositionally biased region" description="Basic residues" evidence="1">
    <location>
        <begin position="360"/>
        <end position="372"/>
    </location>
</feature>
<feature type="compositionally biased region" description="Polar residues" evidence="1">
    <location>
        <begin position="99"/>
        <end position="131"/>
    </location>
</feature>
<protein>
    <submittedName>
        <fullName evidence="2">Uncharacterized protein</fullName>
    </submittedName>
</protein>
<sequence length="443" mass="49132">MGQGANKKTALSRESDAVSSGSAGNDMPYDSDRKEKFKMVIGKSKKDGLDPPSKATQPQFGVSVDAAAAAAILQAATRGFKNPNLEILSKASLDGISHGLSSEGGQASSFGSFPSSRPQSSNQKLDQNGEPSVSVPVAKAIAETAARAAASEADSSEACLTREQKLKAERLKRAKMFAAMIKSRDAPLITQPLRGLSVERPESGVSGSGAEVVNLVGKEREGSTVPLEVYSSDKNGKLDRKFYDDECNERRSRRAYRSRSKRDDDNDRRGGDDDDNDDDHDHDKDDEESDHKNSRKKHRSHRSSHHSRDRHKHRRRHSSSKDRESRRRRKRDGSSEDSSSKDRESRRRHRHDDSSEDEHHRKRSHKHRRRSHSEREVELEEGEISAKLSDQSKVSVSDGASREASLDLSNSHHDGRAPSQPSETTEVSDDLRAKIRAMLMATL</sequence>
<feature type="compositionally biased region" description="Basic and acidic residues" evidence="1">
    <location>
        <begin position="332"/>
        <end position="359"/>
    </location>
</feature>
<accession>A0AAP0R2E7</accession>
<proteinExistence type="predicted"/>
<feature type="compositionally biased region" description="Basic and acidic residues" evidence="1">
    <location>
        <begin position="234"/>
        <end position="250"/>
    </location>
</feature>
<dbReference type="Proteomes" id="UP001415857">
    <property type="component" value="Unassembled WGS sequence"/>
</dbReference>
<dbReference type="GO" id="GO:0000395">
    <property type="term" value="P:mRNA 5'-splice site recognition"/>
    <property type="evidence" value="ECO:0007669"/>
    <property type="project" value="TreeGrafter"/>
</dbReference>
<feature type="compositionally biased region" description="Basic residues" evidence="1">
    <location>
        <begin position="251"/>
        <end position="260"/>
    </location>
</feature>
<feature type="compositionally biased region" description="Basic and acidic residues" evidence="1">
    <location>
        <begin position="400"/>
        <end position="416"/>
    </location>
</feature>
<dbReference type="AlphaFoldDB" id="A0AAP0R2E7"/>
<reference evidence="2 3" key="1">
    <citation type="journal article" date="2024" name="Plant J.">
        <title>Genome sequences and population genomics reveal climatic adaptation and genomic divergence between two closely related sweetgum species.</title>
        <authorList>
            <person name="Xu W.Q."/>
            <person name="Ren C.Q."/>
            <person name="Zhang X.Y."/>
            <person name="Comes H.P."/>
            <person name="Liu X.H."/>
            <person name="Li Y.G."/>
            <person name="Kettle C.J."/>
            <person name="Jalonen R."/>
            <person name="Gaisberger H."/>
            <person name="Ma Y.Z."/>
            <person name="Qiu Y.X."/>
        </authorList>
    </citation>
    <scope>NUCLEOTIDE SEQUENCE [LARGE SCALE GENOMIC DNA]</scope>
    <source>
        <strain evidence="2">Hangzhou</strain>
    </source>
</reference>
<dbReference type="EMBL" id="JBBPBK010000015">
    <property type="protein sequence ID" value="KAK9268392.1"/>
    <property type="molecule type" value="Genomic_DNA"/>
</dbReference>
<feature type="region of interest" description="Disordered" evidence="1">
    <location>
        <begin position="196"/>
        <end position="430"/>
    </location>
</feature>
<comment type="caution">
    <text evidence="2">The sequence shown here is derived from an EMBL/GenBank/DDBJ whole genome shotgun (WGS) entry which is preliminary data.</text>
</comment>
<keyword evidence="3" id="KW-1185">Reference proteome</keyword>
<feature type="compositionally biased region" description="Basic residues" evidence="1">
    <location>
        <begin position="293"/>
        <end position="318"/>
    </location>
</feature>